<evidence type="ECO:0000256" key="3">
    <source>
        <dbReference type="ARBA" id="ARBA00009983"/>
    </source>
</evidence>
<keyword evidence="10" id="KW-0464">Manganese</keyword>
<dbReference type="SUPFAM" id="SSF53649">
    <property type="entry name" value="Alkaline phosphatase-like"/>
    <property type="match status" value="1"/>
</dbReference>
<dbReference type="Pfam" id="PF00884">
    <property type="entry name" value="Sulfatase"/>
    <property type="match status" value="1"/>
</dbReference>
<comment type="similarity">
    <text evidence="3 8">Belongs to the LTA synthase family.</text>
</comment>
<dbReference type="Gene3D" id="3.30.1120.170">
    <property type="match status" value="1"/>
</dbReference>
<feature type="transmembrane region" description="Helical" evidence="12">
    <location>
        <begin position="56"/>
        <end position="76"/>
    </location>
</feature>
<dbReference type="EMBL" id="SLVV01000008">
    <property type="protein sequence ID" value="TCN24125.1"/>
    <property type="molecule type" value="Genomic_DNA"/>
</dbReference>
<keyword evidence="4 8" id="KW-1003">Cell membrane</keyword>
<keyword evidence="10" id="KW-0479">Metal-binding</keyword>
<dbReference type="GO" id="GO:0005886">
    <property type="term" value="C:plasma membrane"/>
    <property type="evidence" value="ECO:0007669"/>
    <property type="project" value="UniProtKB-SubCell"/>
</dbReference>
<dbReference type="PANTHER" id="PTHR47371:SF3">
    <property type="entry name" value="PHOSPHOGLYCEROL TRANSFERASE I"/>
    <property type="match status" value="1"/>
</dbReference>
<dbReference type="InterPro" id="IPR000917">
    <property type="entry name" value="Sulfatase_N"/>
</dbReference>
<gene>
    <name evidence="14" type="ORF">EV146_108239</name>
</gene>
<dbReference type="Proteomes" id="UP000295689">
    <property type="component" value="Unassembled WGS sequence"/>
</dbReference>
<evidence type="ECO:0000256" key="12">
    <source>
        <dbReference type="SAM" id="Phobius"/>
    </source>
</evidence>
<organism evidence="14 15">
    <name type="scientific">Mesobacillus foraminis</name>
    <dbReference type="NCBI Taxonomy" id="279826"/>
    <lineage>
        <taxon>Bacteria</taxon>
        <taxon>Bacillati</taxon>
        <taxon>Bacillota</taxon>
        <taxon>Bacilli</taxon>
        <taxon>Bacillales</taxon>
        <taxon>Bacillaceae</taxon>
        <taxon>Mesobacillus</taxon>
    </lineage>
</organism>
<evidence type="ECO:0000259" key="13">
    <source>
        <dbReference type="Pfam" id="PF00884"/>
    </source>
</evidence>
<dbReference type="PIRSF" id="PIRSF005091">
    <property type="entry name" value="Mmb_sulf_HI1246"/>
    <property type="match status" value="1"/>
</dbReference>
<name>A0A4R2BCH6_9BACI</name>
<dbReference type="PANTHER" id="PTHR47371">
    <property type="entry name" value="LIPOTEICHOIC ACID SYNTHASE"/>
    <property type="match status" value="1"/>
</dbReference>
<dbReference type="GO" id="GO:0046872">
    <property type="term" value="F:metal ion binding"/>
    <property type="evidence" value="ECO:0007669"/>
    <property type="project" value="UniProtKB-KW"/>
</dbReference>
<dbReference type="GO" id="GO:0016740">
    <property type="term" value="F:transferase activity"/>
    <property type="evidence" value="ECO:0007669"/>
    <property type="project" value="UniProtKB-KW"/>
</dbReference>
<keyword evidence="7 8" id="KW-0472">Membrane</keyword>
<evidence type="ECO:0000256" key="4">
    <source>
        <dbReference type="ARBA" id="ARBA00022475"/>
    </source>
</evidence>
<evidence type="ECO:0000256" key="8">
    <source>
        <dbReference type="PIRNR" id="PIRNR005091"/>
    </source>
</evidence>
<evidence type="ECO:0000256" key="6">
    <source>
        <dbReference type="ARBA" id="ARBA00022989"/>
    </source>
</evidence>
<feature type="binding site" evidence="11">
    <location>
        <position position="445"/>
    </location>
    <ligand>
        <name>Mn(2+)</name>
        <dbReference type="ChEBI" id="CHEBI:29035"/>
    </ligand>
</feature>
<keyword evidence="5 12" id="KW-0812">Transmembrane</keyword>
<keyword evidence="15" id="KW-1185">Reference proteome</keyword>
<comment type="caution">
    <text evidence="14">The sequence shown here is derived from an EMBL/GenBank/DDBJ whole genome shotgun (WGS) entry which is preliminary data.</text>
</comment>
<keyword evidence="14" id="KW-0808">Transferase</keyword>
<dbReference type="InterPro" id="IPR050448">
    <property type="entry name" value="OpgB/LTA_synthase_biosynth"/>
</dbReference>
<evidence type="ECO:0000313" key="14">
    <source>
        <dbReference type="EMBL" id="TCN24125.1"/>
    </source>
</evidence>
<keyword evidence="6 12" id="KW-1133">Transmembrane helix</keyword>
<feature type="domain" description="Sulfatase N-terminal" evidence="13">
    <location>
        <begin position="218"/>
        <end position="510"/>
    </location>
</feature>
<dbReference type="InterPro" id="IPR017850">
    <property type="entry name" value="Alkaline_phosphatase_core_sf"/>
</dbReference>
<feature type="transmembrane region" description="Helical" evidence="12">
    <location>
        <begin position="134"/>
        <end position="152"/>
    </location>
</feature>
<evidence type="ECO:0000256" key="7">
    <source>
        <dbReference type="ARBA" id="ARBA00023136"/>
    </source>
</evidence>
<dbReference type="Gene3D" id="3.40.720.10">
    <property type="entry name" value="Alkaline Phosphatase, subunit A"/>
    <property type="match status" value="1"/>
</dbReference>
<feature type="binding site" evidence="11">
    <location>
        <position position="446"/>
    </location>
    <ligand>
        <name>Mn(2+)</name>
        <dbReference type="ChEBI" id="CHEBI:29035"/>
    </ligand>
</feature>
<evidence type="ECO:0000256" key="11">
    <source>
        <dbReference type="PIRSR" id="PIRSR005091-3"/>
    </source>
</evidence>
<feature type="binding site" evidence="10">
    <location>
        <position position="383"/>
    </location>
    <ligand>
        <name>substrate</name>
    </ligand>
</feature>
<feature type="active site" evidence="9">
    <location>
        <position position="267"/>
    </location>
</feature>
<accession>A0A4R2BCH6</accession>
<dbReference type="RefSeq" id="WP_132008211.1">
    <property type="nucleotide sequence ID" value="NZ_JABUHM010000007.1"/>
</dbReference>
<evidence type="ECO:0000256" key="5">
    <source>
        <dbReference type="ARBA" id="ARBA00022692"/>
    </source>
</evidence>
<evidence type="ECO:0000256" key="9">
    <source>
        <dbReference type="PIRSR" id="PIRSR005091-1"/>
    </source>
</evidence>
<comment type="subcellular location">
    <subcellularLocation>
        <location evidence="1">Cell membrane</location>
        <topology evidence="1">Multi-pass membrane protein</topology>
    </subcellularLocation>
</comment>
<dbReference type="InterPro" id="IPR012160">
    <property type="entry name" value="LtaS-like"/>
</dbReference>
<evidence type="ECO:0000256" key="1">
    <source>
        <dbReference type="ARBA" id="ARBA00004651"/>
    </source>
</evidence>
<evidence type="ECO:0000256" key="10">
    <source>
        <dbReference type="PIRSR" id="PIRSR005091-2"/>
    </source>
</evidence>
<comment type="pathway">
    <text evidence="2">Cell wall biogenesis; lipoteichoic acid biosynthesis.</text>
</comment>
<feature type="binding site" evidence="11">
    <location>
        <position position="267"/>
    </location>
    <ligand>
        <name>Mn(2+)</name>
        <dbReference type="ChEBI" id="CHEBI:29035"/>
    </ligand>
</feature>
<feature type="transmembrane region" description="Helical" evidence="12">
    <location>
        <begin position="29"/>
        <end position="49"/>
    </location>
</feature>
<sequence>MNFIAIFTFLALSLKALFARTLMIGDIELTGYAAEVSLLLLVILGLSLFRGRARTILMFGLNLLLSFIFLSAIMYFDFYNSIITYKSLGQAGQIGEVRDAVTALLHWKYLLFFADFVLYPFLSRSSFKISLTKTAMVLMLVPAGVFIGNGAYNASQTFSETSQYNQIGLLGYQLVAGISGLNAAQLAEDGITPELIEEKRPSALKETISYTGAAKDKHLIILQLESVQSFLLNRKINGVEVTPNLNKFLAESFYFPHFYTQVGKGNTSDAEYITNTSLYALGDVPMSSVVTGKQIRSFPALLGENGYHTATFHANAVSFWNRQDMYATLGFDEYYDKKYFGTQDMVSYGTSDEVFYQKSLDKLVEFDGRGSRFYANLIALSSHFPFDLPEEKKAMAIDLPEEYNGSIVGSYIEAVSYADYAFGKLVEGLKEQGLYEKTVIAVYGDHQGLQTKNEADQKLVENLFGREYHSVLDHLNVPLAIRVPGLEGGQTVKTTGGLVDIYPTLANLLGLDLKKEIVFGTDLLNAKQNRIGIRFYAPTGTYVNSKYAFAPGETKGSGQITNIDSRNRTAADDAAIQQLEEIMEFMSLSDEYVKSLE</sequence>
<proteinExistence type="inferred from homology"/>
<protein>
    <submittedName>
        <fullName evidence="14">Phosphoglycerol transferase MdoB-like AlkP superfamily enzyme</fullName>
    </submittedName>
</protein>
<dbReference type="CDD" id="cd16015">
    <property type="entry name" value="LTA_synthase"/>
    <property type="match status" value="1"/>
</dbReference>
<dbReference type="AlphaFoldDB" id="A0A4R2BCH6"/>
<evidence type="ECO:0000256" key="2">
    <source>
        <dbReference type="ARBA" id="ARBA00004936"/>
    </source>
</evidence>
<feature type="binding site" evidence="11">
    <location>
        <position position="225"/>
    </location>
    <ligand>
        <name>Mn(2+)</name>
        <dbReference type="ChEBI" id="CHEBI:29035"/>
    </ligand>
</feature>
<feature type="transmembrane region" description="Helical" evidence="12">
    <location>
        <begin position="105"/>
        <end position="122"/>
    </location>
</feature>
<reference evidence="14 15" key="1">
    <citation type="journal article" date="2015" name="Stand. Genomic Sci.">
        <title>Genomic Encyclopedia of Bacterial and Archaeal Type Strains, Phase III: the genomes of soil and plant-associated and newly described type strains.</title>
        <authorList>
            <person name="Whitman W.B."/>
            <person name="Woyke T."/>
            <person name="Klenk H.P."/>
            <person name="Zhou Y."/>
            <person name="Lilburn T.G."/>
            <person name="Beck B.J."/>
            <person name="De Vos P."/>
            <person name="Vandamme P."/>
            <person name="Eisen J.A."/>
            <person name="Garrity G."/>
            <person name="Hugenholtz P."/>
            <person name="Kyrpides N.C."/>
        </authorList>
    </citation>
    <scope>NUCLEOTIDE SEQUENCE [LARGE SCALE GENOMIC DNA]</scope>
    <source>
        <strain evidence="14 15">CV53</strain>
    </source>
</reference>
<evidence type="ECO:0000313" key="15">
    <source>
        <dbReference type="Proteomes" id="UP000295689"/>
    </source>
</evidence>